<protein>
    <submittedName>
        <fullName evidence="3">Uncharacterized protein</fullName>
    </submittedName>
</protein>
<feature type="transmembrane region" description="Helical" evidence="2">
    <location>
        <begin position="84"/>
        <end position="107"/>
    </location>
</feature>
<dbReference type="Proteomes" id="UP000325957">
    <property type="component" value="Unassembled WGS sequence"/>
</dbReference>
<feature type="transmembrane region" description="Helical" evidence="2">
    <location>
        <begin position="212"/>
        <end position="239"/>
    </location>
</feature>
<organism evidence="3 4">
    <name type="scientific">Kocuria coralli</name>
    <dbReference type="NCBI Taxonomy" id="1461025"/>
    <lineage>
        <taxon>Bacteria</taxon>
        <taxon>Bacillati</taxon>
        <taxon>Actinomycetota</taxon>
        <taxon>Actinomycetes</taxon>
        <taxon>Micrococcales</taxon>
        <taxon>Micrococcaceae</taxon>
        <taxon>Kocuria</taxon>
    </lineage>
</organism>
<keyword evidence="4" id="KW-1185">Reference proteome</keyword>
<keyword evidence="2" id="KW-1133">Transmembrane helix</keyword>
<accession>A0A5J5KYG0</accession>
<feature type="compositionally biased region" description="Polar residues" evidence="1">
    <location>
        <begin position="1"/>
        <end position="10"/>
    </location>
</feature>
<keyword evidence="2" id="KW-0812">Transmembrane</keyword>
<proteinExistence type="predicted"/>
<dbReference type="EMBL" id="SZWF01000007">
    <property type="protein sequence ID" value="KAA9394340.1"/>
    <property type="molecule type" value="Genomic_DNA"/>
</dbReference>
<name>A0A5J5KYG0_9MICC</name>
<comment type="caution">
    <text evidence="3">The sequence shown here is derived from an EMBL/GenBank/DDBJ whole genome shotgun (WGS) entry which is preliminary data.</text>
</comment>
<dbReference type="AlphaFoldDB" id="A0A5J5KYG0"/>
<keyword evidence="2" id="KW-0472">Membrane</keyword>
<feature type="region of interest" description="Disordered" evidence="1">
    <location>
        <begin position="1"/>
        <end position="78"/>
    </location>
</feature>
<evidence type="ECO:0000313" key="3">
    <source>
        <dbReference type="EMBL" id="KAA9394340.1"/>
    </source>
</evidence>
<evidence type="ECO:0000256" key="1">
    <source>
        <dbReference type="SAM" id="MobiDB-lite"/>
    </source>
</evidence>
<dbReference type="OrthoDB" id="4881349at2"/>
<feature type="compositionally biased region" description="Low complexity" evidence="1">
    <location>
        <begin position="31"/>
        <end position="76"/>
    </location>
</feature>
<gene>
    <name evidence="3" type="ORF">FCK90_07665</name>
</gene>
<dbReference type="RefSeq" id="WP_158033711.1">
    <property type="nucleotide sequence ID" value="NZ_ML708616.1"/>
</dbReference>
<evidence type="ECO:0000256" key="2">
    <source>
        <dbReference type="SAM" id="Phobius"/>
    </source>
</evidence>
<sequence>MSTSDNEQPDPQNPGEGQHSAPQFGGAASDAPQYGQQPAAGQYPPAGQQSYSSTPQYQPAAGQGGYPQQNPGQSGQKVKGTPPLWLGIVVTIAGPVIGILALIISLVSLGGTVSEYAEAQPGSTHTLEADQDYWIVSGDGSTTVSSCTVSGPDAGTVDVNVNPSTSASAQTGDTDMNLVATFTSGEAGDYNVYCSGLMSTDTYVIEANLGGIMAGAMGIVGGLLVGGLIFVVGIVLIIINRVTASRRRRAAGIG</sequence>
<reference evidence="3 4" key="1">
    <citation type="submission" date="2019-05" db="EMBL/GenBank/DDBJ databases">
        <title>Kocuria coralli sp. nov., a novel actinobacterium isolated from coral reef seawater.</title>
        <authorList>
            <person name="Li J."/>
        </authorList>
    </citation>
    <scope>NUCLEOTIDE SEQUENCE [LARGE SCALE GENOMIC DNA]</scope>
    <source>
        <strain evidence="3 4">SCSIO 13007</strain>
    </source>
</reference>
<evidence type="ECO:0000313" key="4">
    <source>
        <dbReference type="Proteomes" id="UP000325957"/>
    </source>
</evidence>